<dbReference type="AlphaFoldDB" id="A0A9D1IA00"/>
<reference evidence="2" key="1">
    <citation type="submission" date="2020-10" db="EMBL/GenBank/DDBJ databases">
        <authorList>
            <person name="Gilroy R."/>
        </authorList>
    </citation>
    <scope>NUCLEOTIDE SEQUENCE</scope>
    <source>
        <strain evidence="2">CHK195-4489</strain>
    </source>
</reference>
<dbReference type="InterPro" id="IPR050287">
    <property type="entry name" value="MTA/SAH_deaminase"/>
</dbReference>
<protein>
    <submittedName>
        <fullName evidence="2">Amidohydrolase</fullName>
    </submittedName>
</protein>
<dbReference type="PANTHER" id="PTHR43794:SF5">
    <property type="entry name" value="CHLOROHYDROLASE FAMILY PROTEIN"/>
    <property type="match status" value="1"/>
</dbReference>
<dbReference type="Gene3D" id="2.30.40.10">
    <property type="entry name" value="Urease, subunit C, domain 1"/>
    <property type="match status" value="1"/>
</dbReference>
<dbReference type="CDD" id="cd01298">
    <property type="entry name" value="ATZ_TRZ_like"/>
    <property type="match status" value="1"/>
</dbReference>
<accession>A0A9D1IA00</accession>
<comment type="caution">
    <text evidence="2">The sequence shown here is derived from an EMBL/GenBank/DDBJ whole genome shotgun (WGS) entry which is preliminary data.</text>
</comment>
<reference evidence="2" key="2">
    <citation type="journal article" date="2021" name="PeerJ">
        <title>Extensive microbial diversity within the chicken gut microbiome revealed by metagenomics and culture.</title>
        <authorList>
            <person name="Gilroy R."/>
            <person name="Ravi A."/>
            <person name="Getino M."/>
            <person name="Pursley I."/>
            <person name="Horton D.L."/>
            <person name="Alikhan N.F."/>
            <person name="Baker D."/>
            <person name="Gharbi K."/>
            <person name="Hall N."/>
            <person name="Watson M."/>
            <person name="Adriaenssens E.M."/>
            <person name="Foster-Nyarko E."/>
            <person name="Jarju S."/>
            <person name="Secka A."/>
            <person name="Antonio M."/>
            <person name="Oren A."/>
            <person name="Chaudhuri R.R."/>
            <person name="La Ragione R."/>
            <person name="Hildebrand F."/>
            <person name="Pallen M.J."/>
        </authorList>
    </citation>
    <scope>NUCLEOTIDE SEQUENCE</scope>
    <source>
        <strain evidence="2">CHK195-4489</strain>
    </source>
</reference>
<evidence type="ECO:0000313" key="3">
    <source>
        <dbReference type="Proteomes" id="UP000824089"/>
    </source>
</evidence>
<dbReference type="SUPFAM" id="SSF51556">
    <property type="entry name" value="Metallo-dependent hydrolases"/>
    <property type="match status" value="1"/>
</dbReference>
<dbReference type="Gene3D" id="3.20.20.140">
    <property type="entry name" value="Metal-dependent hydrolases"/>
    <property type="match status" value="1"/>
</dbReference>
<organism evidence="2 3">
    <name type="scientific">Candidatus Egerieisoma faecipullorum</name>
    <dbReference type="NCBI Taxonomy" id="2840963"/>
    <lineage>
        <taxon>Bacteria</taxon>
        <taxon>Bacillati</taxon>
        <taxon>Bacillota</taxon>
        <taxon>Clostridia</taxon>
        <taxon>Eubacteriales</taxon>
        <taxon>Clostridiaceae</taxon>
        <taxon>Clostridiaceae incertae sedis</taxon>
        <taxon>Candidatus Egerieisoma</taxon>
    </lineage>
</organism>
<proteinExistence type="predicted"/>
<feature type="domain" description="Amidohydrolase-related" evidence="1">
    <location>
        <begin position="58"/>
        <end position="399"/>
    </location>
</feature>
<dbReference type="SUPFAM" id="SSF51338">
    <property type="entry name" value="Composite domain of metallo-dependent hydrolases"/>
    <property type="match status" value="2"/>
</dbReference>
<dbReference type="Proteomes" id="UP000824089">
    <property type="component" value="Unassembled WGS sequence"/>
</dbReference>
<dbReference type="InterPro" id="IPR011059">
    <property type="entry name" value="Metal-dep_hydrolase_composite"/>
</dbReference>
<dbReference type="InterPro" id="IPR032466">
    <property type="entry name" value="Metal_Hydrolase"/>
</dbReference>
<dbReference type="EMBL" id="DVMM01000139">
    <property type="protein sequence ID" value="HIU29973.1"/>
    <property type="molecule type" value="Genomic_DNA"/>
</dbReference>
<dbReference type="PANTHER" id="PTHR43794">
    <property type="entry name" value="AMINOHYDROLASE SSNA-RELATED"/>
    <property type="match status" value="1"/>
</dbReference>
<evidence type="ECO:0000259" key="1">
    <source>
        <dbReference type="Pfam" id="PF01979"/>
    </source>
</evidence>
<dbReference type="InterPro" id="IPR006680">
    <property type="entry name" value="Amidohydro-rel"/>
</dbReference>
<dbReference type="GO" id="GO:0016810">
    <property type="term" value="F:hydrolase activity, acting on carbon-nitrogen (but not peptide) bonds"/>
    <property type="evidence" value="ECO:0007669"/>
    <property type="project" value="InterPro"/>
</dbReference>
<name>A0A9D1IA00_9CLOT</name>
<evidence type="ECO:0000313" key="2">
    <source>
        <dbReference type="EMBL" id="HIU29973.1"/>
    </source>
</evidence>
<gene>
    <name evidence="2" type="ORF">IAD50_06735</name>
</gene>
<sequence>MNLRFYNGKILTGGAESPFLLTEGELHVRGSRIVRIGSAATEPEPAFWDREIDLAGDLVIPGLKNAHTHSAMTFLRSKADDMPLDRWLKEQVFPYEAKLTPDDVYLFSKLAIAEYLTSGITANFDMYLMPEPAAAASAECGFRTVFTGAVNDFTQSVQMLADWYQTLNRYDPLISFLPGFHAEYTTSYAILKELGRLAGSLRAPMYMHNSETAREVAGCLARYGKTPSALFEELGIFDYGGGGFHCVYLSEEDLEIFRRHGVYAVTCPAANLKLASGIAPIARMLSRGIRVAVGTDGPAGNNALDLFRELYLVSVLAKHRGFDAAALDAVQVFGMATVYGARAMGLADADCLAVGKLADLAVISMNMPNMRPLNHPLKNLVYAGSKANVRMTVVNGKILYEDGRFLIGEDIGTLYERAETAARRLLA</sequence>
<dbReference type="Pfam" id="PF01979">
    <property type="entry name" value="Amidohydro_1"/>
    <property type="match status" value="1"/>
</dbReference>